<comment type="caution">
    <text evidence="1">The sequence shown here is derived from an EMBL/GenBank/DDBJ whole genome shotgun (WGS) entry which is preliminary data.</text>
</comment>
<evidence type="ECO:0000313" key="1">
    <source>
        <dbReference type="EMBL" id="CAG8606325.1"/>
    </source>
</evidence>
<dbReference type="AlphaFoldDB" id="A0A9N9CKA3"/>
<reference evidence="1" key="1">
    <citation type="submission" date="2021-06" db="EMBL/GenBank/DDBJ databases">
        <authorList>
            <person name="Kallberg Y."/>
            <person name="Tangrot J."/>
            <person name="Rosling A."/>
        </authorList>
    </citation>
    <scope>NUCLEOTIDE SEQUENCE</scope>
    <source>
        <strain evidence="1">UK204</strain>
    </source>
</reference>
<name>A0A9N9CKA3_9GLOM</name>
<protein>
    <submittedName>
        <fullName evidence="1">8113_t:CDS:1</fullName>
    </submittedName>
</protein>
<evidence type="ECO:0000313" key="2">
    <source>
        <dbReference type="Proteomes" id="UP000789570"/>
    </source>
</evidence>
<keyword evidence="2" id="KW-1185">Reference proteome</keyword>
<proteinExistence type="predicted"/>
<dbReference type="Proteomes" id="UP000789570">
    <property type="component" value="Unassembled WGS sequence"/>
</dbReference>
<organism evidence="1 2">
    <name type="scientific">Funneliformis caledonium</name>
    <dbReference type="NCBI Taxonomy" id="1117310"/>
    <lineage>
        <taxon>Eukaryota</taxon>
        <taxon>Fungi</taxon>
        <taxon>Fungi incertae sedis</taxon>
        <taxon>Mucoromycota</taxon>
        <taxon>Glomeromycotina</taxon>
        <taxon>Glomeromycetes</taxon>
        <taxon>Glomerales</taxon>
        <taxon>Glomeraceae</taxon>
        <taxon>Funneliformis</taxon>
    </lineage>
</organism>
<gene>
    <name evidence="1" type="ORF">FCALED_LOCUS8841</name>
</gene>
<dbReference type="EMBL" id="CAJVPQ010002719">
    <property type="protein sequence ID" value="CAG8606325.1"/>
    <property type="molecule type" value="Genomic_DNA"/>
</dbReference>
<accession>A0A9N9CKA3</accession>
<dbReference type="OrthoDB" id="2318104at2759"/>
<sequence length="110" mass="13088">MNMVVEWKRKKTERNYMVDFRQKPLTQRGVTKQKVVLDLVFVDWFFTKVSPQIVPSSFHDNVNICQSCINGYHTNNKRHAIKSRYGFYSIKFGHVAYLLRNSTEHFNNKS</sequence>